<proteinExistence type="inferred from homology"/>
<keyword evidence="8" id="KW-1185">Reference proteome</keyword>
<dbReference type="InterPro" id="IPR046848">
    <property type="entry name" value="E_motif"/>
</dbReference>
<sequence length="705" mass="77324">MSDLRQYHSLVVRLGLSSHNPTVARLIKFAALSPSGDLSYALRLFRLLPCPDAFIYNTLFLALSSHPSPSPLSLSPSRLLSHMLHHSVSPNHFTFPPLLRATSLPFGRQLHSLIYKLGFSSHSFARNNLLCMYLQSGCPYDACKVFYASLDCDIVAWTTMVTGFSKAGLIDHARALFDTMPERNLVSWNAMIAGYVQAGLFKEALDLFDQMQAQGIEINKYVGATVLSACTGLGALEKGEFIHTQIQSKRIKLDSKLATTLIDMYCKCGCLEKAIEVFNSLPAKKLSTWNCMIGGFAIHGRGIDAIQVFKNMESQGGVPDDITFLNVLIACAHSRLVAEGKHYFDYMVQKYNMEPKMEHYGCMVDMLGRAGLLKEAKQLILEMPMEPNADILGALLGACKIHGVVDLGQEIGKRAIELDPLNSGRYVLLANLFAGAGRWDDVAEVRKLMGDRGVHKEAGHSLIEMNGVLNKFVCGGRSHPQGKEIYSMLDEMLERIKAEGYVADAGVVSHDLTKEQKVEALYYHSEKLAIAFGLIHTRAGDTIRITKNLRVCRDCHEATKFRNGSVLSRDEAIFLSPYPARVIASPSPSRDLPFSSHGRLLSTLPHALSLRLIRPPHPLSSPPPHLRLRLISASPSPPPLLLLRPSSASPHLSSGSASSLLRLTSPPSRIRLRLTSASPPSLVFSASPPPPPPLTASSPIPIRSD</sequence>
<protein>
    <submittedName>
        <fullName evidence="7">Pentatricopeptide repeat-containing protein</fullName>
    </submittedName>
</protein>
<dbReference type="Gene3D" id="1.25.40.10">
    <property type="entry name" value="Tetratricopeptide repeat domain"/>
    <property type="match status" value="3"/>
</dbReference>
<feature type="domain" description="DYW" evidence="6">
    <location>
        <begin position="500"/>
        <end position="562"/>
    </location>
</feature>
<dbReference type="PANTHER" id="PTHR47926:SF402">
    <property type="entry name" value="TETRATRICOPEPTIDE-LIKE HELICAL DOMAIN SUPERFAMILY, DYW DOMAIN-CONTAINING PROTEIN"/>
    <property type="match status" value="1"/>
</dbReference>
<dbReference type="Pfam" id="PF01535">
    <property type="entry name" value="PPR"/>
    <property type="match status" value="2"/>
</dbReference>
<dbReference type="InterPro" id="IPR046960">
    <property type="entry name" value="PPR_At4g14850-like_plant"/>
</dbReference>
<dbReference type="InterPro" id="IPR032867">
    <property type="entry name" value="DYW_dom"/>
</dbReference>
<evidence type="ECO:0000256" key="2">
    <source>
        <dbReference type="ARBA" id="ARBA00022737"/>
    </source>
</evidence>
<dbReference type="PANTHER" id="PTHR47926">
    <property type="entry name" value="PENTATRICOPEPTIDE REPEAT-CONTAINING PROTEIN"/>
    <property type="match status" value="1"/>
</dbReference>
<evidence type="ECO:0000313" key="7">
    <source>
        <dbReference type="EMBL" id="KAJ4756856.1"/>
    </source>
</evidence>
<dbReference type="NCBIfam" id="TIGR00756">
    <property type="entry name" value="PPR"/>
    <property type="match status" value="4"/>
</dbReference>
<feature type="region of interest" description="Disordered" evidence="5">
    <location>
        <begin position="681"/>
        <end position="705"/>
    </location>
</feature>
<dbReference type="EMBL" id="JAMFTS010000005">
    <property type="protein sequence ID" value="KAJ4756856.1"/>
    <property type="molecule type" value="Genomic_DNA"/>
</dbReference>
<reference evidence="7" key="1">
    <citation type="submission" date="2022-08" db="EMBL/GenBank/DDBJ databases">
        <authorList>
            <person name="Marques A."/>
        </authorList>
    </citation>
    <scope>NUCLEOTIDE SEQUENCE</scope>
    <source>
        <strain evidence="7">RhyPub2mFocal</strain>
        <tissue evidence="7">Leaves</tissue>
    </source>
</reference>
<organism evidence="7 8">
    <name type="scientific">Rhynchospora pubera</name>
    <dbReference type="NCBI Taxonomy" id="906938"/>
    <lineage>
        <taxon>Eukaryota</taxon>
        <taxon>Viridiplantae</taxon>
        <taxon>Streptophyta</taxon>
        <taxon>Embryophyta</taxon>
        <taxon>Tracheophyta</taxon>
        <taxon>Spermatophyta</taxon>
        <taxon>Magnoliopsida</taxon>
        <taxon>Liliopsida</taxon>
        <taxon>Poales</taxon>
        <taxon>Cyperaceae</taxon>
        <taxon>Cyperoideae</taxon>
        <taxon>Rhynchosporeae</taxon>
        <taxon>Rhynchospora</taxon>
    </lineage>
</organism>
<dbReference type="InterPro" id="IPR002885">
    <property type="entry name" value="PPR_rpt"/>
</dbReference>
<keyword evidence="3" id="KW-0809">Transit peptide</keyword>
<evidence type="ECO:0000259" key="6">
    <source>
        <dbReference type="Pfam" id="PF14432"/>
    </source>
</evidence>
<dbReference type="Pfam" id="PF20431">
    <property type="entry name" value="E_motif"/>
    <property type="match status" value="1"/>
</dbReference>
<dbReference type="Pfam" id="PF13041">
    <property type="entry name" value="PPR_2"/>
    <property type="match status" value="2"/>
</dbReference>
<name>A0AAV8CNR7_9POAL</name>
<dbReference type="GO" id="GO:0003729">
    <property type="term" value="F:mRNA binding"/>
    <property type="evidence" value="ECO:0007669"/>
    <property type="project" value="UniProtKB-ARBA"/>
</dbReference>
<feature type="repeat" description="PPR" evidence="4">
    <location>
        <begin position="184"/>
        <end position="218"/>
    </location>
</feature>
<comment type="caution">
    <text evidence="7">The sequence shown here is derived from an EMBL/GenBank/DDBJ whole genome shotgun (WGS) entry which is preliminary data.</text>
</comment>
<evidence type="ECO:0000256" key="1">
    <source>
        <dbReference type="ARBA" id="ARBA00006643"/>
    </source>
</evidence>
<dbReference type="Proteomes" id="UP001140206">
    <property type="component" value="Chromosome 5"/>
</dbReference>
<dbReference type="Pfam" id="PF14432">
    <property type="entry name" value="DYW_deaminase"/>
    <property type="match status" value="1"/>
</dbReference>
<comment type="similarity">
    <text evidence="1">Belongs to the PPR family. PCMP-H subfamily.</text>
</comment>
<feature type="repeat" description="PPR" evidence="4">
    <location>
        <begin position="285"/>
        <end position="319"/>
    </location>
</feature>
<keyword evidence="2" id="KW-0677">Repeat</keyword>
<dbReference type="GO" id="GO:0008270">
    <property type="term" value="F:zinc ion binding"/>
    <property type="evidence" value="ECO:0007669"/>
    <property type="project" value="InterPro"/>
</dbReference>
<feature type="compositionally biased region" description="Low complexity" evidence="5">
    <location>
        <begin position="695"/>
        <end position="705"/>
    </location>
</feature>
<evidence type="ECO:0000313" key="8">
    <source>
        <dbReference type="Proteomes" id="UP001140206"/>
    </source>
</evidence>
<gene>
    <name evidence="7" type="ORF">LUZ62_091261</name>
</gene>
<dbReference type="AlphaFoldDB" id="A0AAV8CNR7"/>
<evidence type="ECO:0000256" key="3">
    <source>
        <dbReference type="ARBA" id="ARBA00022946"/>
    </source>
</evidence>
<feature type="repeat" description="PPR" evidence="4">
    <location>
        <begin position="254"/>
        <end position="284"/>
    </location>
</feature>
<dbReference type="FunFam" id="1.25.40.10:FF:000348">
    <property type="entry name" value="Pentatricopeptide repeat-containing protein chloroplastic"/>
    <property type="match status" value="1"/>
</dbReference>
<feature type="repeat" description="PPR" evidence="4">
    <location>
        <begin position="153"/>
        <end position="183"/>
    </location>
</feature>
<dbReference type="InterPro" id="IPR011990">
    <property type="entry name" value="TPR-like_helical_dom_sf"/>
</dbReference>
<accession>A0AAV8CNR7</accession>
<dbReference type="GO" id="GO:0009451">
    <property type="term" value="P:RNA modification"/>
    <property type="evidence" value="ECO:0007669"/>
    <property type="project" value="InterPro"/>
</dbReference>
<dbReference type="FunFam" id="1.25.40.10:FF:000690">
    <property type="entry name" value="Pentatricopeptide repeat-containing protein"/>
    <property type="match status" value="1"/>
</dbReference>
<evidence type="ECO:0000256" key="5">
    <source>
        <dbReference type="SAM" id="MobiDB-lite"/>
    </source>
</evidence>
<dbReference type="PROSITE" id="PS51375">
    <property type="entry name" value="PPR"/>
    <property type="match status" value="4"/>
</dbReference>
<evidence type="ECO:0000256" key="4">
    <source>
        <dbReference type="PROSITE-ProRule" id="PRU00708"/>
    </source>
</evidence>